<name>A0A8X8K454_9GAMM</name>
<evidence type="ECO:0000256" key="2">
    <source>
        <dbReference type="ARBA" id="ARBA00006906"/>
    </source>
</evidence>
<dbReference type="Pfam" id="PF01081">
    <property type="entry name" value="Aldolase"/>
    <property type="match status" value="1"/>
</dbReference>
<dbReference type="GO" id="GO:0008674">
    <property type="term" value="F:2-dehydro-3-deoxy-6-phosphogalactonate aldolase activity"/>
    <property type="evidence" value="ECO:0007669"/>
    <property type="project" value="UniProtKB-EC"/>
</dbReference>
<organism evidence="6 7">
    <name type="scientific">Stenotrophomonas lacuserhaii</name>
    <dbReference type="NCBI Taxonomy" id="2760084"/>
    <lineage>
        <taxon>Bacteria</taxon>
        <taxon>Pseudomonadati</taxon>
        <taxon>Pseudomonadota</taxon>
        <taxon>Gammaproteobacteria</taxon>
        <taxon>Lysobacterales</taxon>
        <taxon>Lysobacteraceae</taxon>
        <taxon>Stenotrophomonas</taxon>
    </lineage>
</organism>
<accession>A0A8X8K454</accession>
<comment type="similarity">
    <text evidence="2">Belongs to the KHG/KDPG aldolase family.</text>
</comment>
<dbReference type="NCBIfam" id="NF006600">
    <property type="entry name" value="PRK09140.1"/>
    <property type="match status" value="1"/>
</dbReference>
<dbReference type="PROSITE" id="PS00160">
    <property type="entry name" value="ALDOLASE_KDPG_KHG_2"/>
    <property type="match status" value="1"/>
</dbReference>
<dbReference type="CDD" id="cd00452">
    <property type="entry name" value="KDPG_aldolase"/>
    <property type="match status" value="1"/>
</dbReference>
<sequence>MTHSPLPLIAILRGITPAEVRAHVRVLIDAGITQIEIPTNSPDWLGSVQLALQEADGHAEVGAGTVLDIADVDRLADSGARLMVTPNTDPQVIAHARSRGLDIAAGFATASEAFAALAAGAQRLKLFPAAQFGPAYVRALKAVLPADVPLYAVGGIGTENLAAFLQAGCAGAGLGGELYRPGQDPATTARHADAFVAALRSANA</sequence>
<dbReference type="PANTHER" id="PTHR30246">
    <property type="entry name" value="2-KETO-3-DEOXY-6-PHOSPHOGLUCONATE ALDOLASE"/>
    <property type="match status" value="1"/>
</dbReference>
<proteinExistence type="inferred from homology"/>
<dbReference type="EMBL" id="JACSQS010000011">
    <property type="protein sequence ID" value="MBD7954844.1"/>
    <property type="molecule type" value="Genomic_DNA"/>
</dbReference>
<dbReference type="RefSeq" id="WP_191770968.1">
    <property type="nucleotide sequence ID" value="NZ_JACSQS010000011.1"/>
</dbReference>
<gene>
    <name evidence="6" type="ORF">H9654_11605</name>
</gene>
<comment type="pathway">
    <text evidence="1">Carbohydrate acid metabolism.</text>
</comment>
<keyword evidence="4 6" id="KW-0456">Lyase</keyword>
<dbReference type="Gene3D" id="3.20.20.70">
    <property type="entry name" value="Aldolase class I"/>
    <property type="match status" value="1"/>
</dbReference>
<evidence type="ECO:0000256" key="4">
    <source>
        <dbReference type="ARBA" id="ARBA00023239"/>
    </source>
</evidence>
<dbReference type="PANTHER" id="PTHR30246:SF1">
    <property type="entry name" value="2-DEHYDRO-3-DEOXY-6-PHOSPHOGALACTONATE ALDOLASE-RELATED"/>
    <property type="match status" value="1"/>
</dbReference>
<dbReference type="EC" id="4.1.2.21" evidence="6"/>
<dbReference type="SUPFAM" id="SSF51569">
    <property type="entry name" value="Aldolase"/>
    <property type="match status" value="1"/>
</dbReference>
<evidence type="ECO:0000256" key="3">
    <source>
        <dbReference type="ARBA" id="ARBA00011233"/>
    </source>
</evidence>
<comment type="subunit">
    <text evidence="3">Homotrimer.</text>
</comment>
<evidence type="ECO:0000256" key="1">
    <source>
        <dbReference type="ARBA" id="ARBA00004761"/>
    </source>
</evidence>
<dbReference type="InterPro" id="IPR000887">
    <property type="entry name" value="Aldlse_KDPG_KHG"/>
</dbReference>
<comment type="caution">
    <text evidence="6">The sequence shown here is derived from an EMBL/GenBank/DDBJ whole genome shotgun (WGS) entry which is preliminary data.</text>
</comment>
<evidence type="ECO:0000313" key="6">
    <source>
        <dbReference type="EMBL" id="MBD7954844.1"/>
    </source>
</evidence>
<dbReference type="InterPro" id="IPR031338">
    <property type="entry name" value="KDPG/KHG_AS_2"/>
</dbReference>
<dbReference type="AlphaFoldDB" id="A0A8X8K454"/>
<evidence type="ECO:0000256" key="5">
    <source>
        <dbReference type="ARBA" id="ARBA00023277"/>
    </source>
</evidence>
<dbReference type="InterPro" id="IPR013785">
    <property type="entry name" value="Aldolase_TIM"/>
</dbReference>
<dbReference type="Proteomes" id="UP000636938">
    <property type="component" value="Unassembled WGS sequence"/>
</dbReference>
<keyword evidence="5" id="KW-0119">Carbohydrate metabolism</keyword>
<keyword evidence="7" id="KW-1185">Reference proteome</keyword>
<evidence type="ECO:0000313" key="7">
    <source>
        <dbReference type="Proteomes" id="UP000636938"/>
    </source>
</evidence>
<reference evidence="6 7" key="1">
    <citation type="submission" date="2020-08" db="EMBL/GenBank/DDBJ databases">
        <title>A Genomic Blueprint of the Chicken Gut Microbiome.</title>
        <authorList>
            <person name="Gilroy R."/>
            <person name="Ravi A."/>
            <person name="Getino M."/>
            <person name="Pursley I."/>
            <person name="Horton D.L."/>
            <person name="Alikhan N.-F."/>
            <person name="Baker D."/>
            <person name="Gharbi K."/>
            <person name="Hall N."/>
            <person name="Watson M."/>
            <person name="Adriaenssens E.M."/>
            <person name="Foster-Nyarko E."/>
            <person name="Jarju S."/>
            <person name="Secka A."/>
            <person name="Antonio M."/>
            <person name="Oren A."/>
            <person name="Chaudhuri R."/>
            <person name="La Ragione R.M."/>
            <person name="Hildebrand F."/>
            <person name="Pallen M.J."/>
        </authorList>
    </citation>
    <scope>NUCLEOTIDE SEQUENCE [LARGE SCALE GENOMIC DNA]</scope>
    <source>
        <strain evidence="6 7">Sa5BUN4</strain>
    </source>
</reference>
<protein>
    <submittedName>
        <fullName evidence="6">2-dehydro-3-deoxy-6-phosphogalactonate aldolase</fullName>
        <ecNumber evidence="6">4.1.2.21</ecNumber>
    </submittedName>
</protein>